<evidence type="ECO:0000256" key="2">
    <source>
        <dbReference type="ARBA" id="ARBA00023004"/>
    </source>
</evidence>
<dbReference type="Proteomes" id="UP000885931">
    <property type="component" value="Unassembled WGS sequence"/>
</dbReference>
<dbReference type="SFLD" id="SFLDS00029">
    <property type="entry name" value="Radical_SAM"/>
    <property type="match status" value="1"/>
</dbReference>
<dbReference type="PANTHER" id="PTHR43432:SF3">
    <property type="entry name" value="SLR0285 PROTEIN"/>
    <property type="match status" value="1"/>
</dbReference>
<keyword evidence="2" id="KW-0408">Iron</keyword>
<evidence type="ECO:0000259" key="4">
    <source>
        <dbReference type="PROSITE" id="PS51918"/>
    </source>
</evidence>
<keyword evidence="1" id="KW-0479">Metal-binding</keyword>
<proteinExistence type="predicted"/>
<dbReference type="Gene3D" id="3.80.30.30">
    <property type="match status" value="1"/>
</dbReference>
<dbReference type="InterPro" id="IPR058240">
    <property type="entry name" value="rSAM_sf"/>
</dbReference>
<reference evidence="5" key="1">
    <citation type="journal article" date="2020" name="mSystems">
        <title>Genome- and Community-Level Interaction Insights into Carbon Utilization and Element Cycling Functions of Hydrothermarchaeota in Hydrothermal Sediment.</title>
        <authorList>
            <person name="Zhou Z."/>
            <person name="Liu Y."/>
            <person name="Xu W."/>
            <person name="Pan J."/>
            <person name="Luo Z.H."/>
            <person name="Li M."/>
        </authorList>
    </citation>
    <scope>NUCLEOTIDE SEQUENCE [LARGE SCALE GENOMIC DNA]</scope>
    <source>
        <strain evidence="5">HyVt-237</strain>
    </source>
</reference>
<accession>A0A7C0X8W5</accession>
<evidence type="ECO:0000256" key="3">
    <source>
        <dbReference type="ARBA" id="ARBA00023014"/>
    </source>
</evidence>
<dbReference type="Pfam" id="PF04055">
    <property type="entry name" value="Radical_SAM"/>
    <property type="match status" value="1"/>
</dbReference>
<dbReference type="SFLD" id="SFLDG01084">
    <property type="entry name" value="Uncharacterised_Radical_SAM_Su"/>
    <property type="match status" value="1"/>
</dbReference>
<dbReference type="PANTHER" id="PTHR43432">
    <property type="entry name" value="SLR0285 PROTEIN"/>
    <property type="match status" value="1"/>
</dbReference>
<dbReference type="SUPFAM" id="SSF102114">
    <property type="entry name" value="Radical SAM enzymes"/>
    <property type="match status" value="1"/>
</dbReference>
<evidence type="ECO:0000313" key="5">
    <source>
        <dbReference type="EMBL" id="HDM89961.1"/>
    </source>
</evidence>
<dbReference type="InterPro" id="IPR040086">
    <property type="entry name" value="MJ0683-like"/>
</dbReference>
<evidence type="ECO:0000256" key="1">
    <source>
        <dbReference type="ARBA" id="ARBA00022723"/>
    </source>
</evidence>
<gene>
    <name evidence="5" type="ORF">ENG67_01995</name>
</gene>
<dbReference type="GO" id="GO:0046872">
    <property type="term" value="F:metal ion binding"/>
    <property type="evidence" value="ECO:0007669"/>
    <property type="project" value="UniProtKB-KW"/>
</dbReference>
<dbReference type="AlphaFoldDB" id="A0A7C0X8W5"/>
<protein>
    <submittedName>
        <fullName evidence="5">Radical SAM protein</fullName>
    </submittedName>
</protein>
<feature type="domain" description="Radical SAM core" evidence="4">
    <location>
        <begin position="29"/>
        <end position="257"/>
    </location>
</feature>
<dbReference type="CDD" id="cd01335">
    <property type="entry name" value="Radical_SAM"/>
    <property type="match status" value="1"/>
</dbReference>
<name>A0A7C0X8W5_UNCW3</name>
<keyword evidence="3" id="KW-0411">Iron-sulfur</keyword>
<dbReference type="GO" id="GO:0051536">
    <property type="term" value="F:iron-sulfur cluster binding"/>
    <property type="evidence" value="ECO:0007669"/>
    <property type="project" value="UniProtKB-KW"/>
</dbReference>
<sequence length="300" mass="34035">MGSSPSREFNKPPEGSLIKLFDPWKSPLCTCPLKYSLNPYTGCAHRCLYCYITSYIPDAFRARPKARLLSRVERDLRKIDLRLPIAISNSTDPYQPLERVREDTRSVLRAIGSAGGKAIITTKSDLVLRDLDLISAMKAAVMITITGLSAELSRKMEPGAPLPERRLNALRELRRAEVPVGVRLDPLIHGVNTERESLLRLLDRLAECSLHVTASTYKPRADNWKRMKAAFGDRLRDRDYSEKVGRTRYLRREIREELLGWLKEEVEKRGMTYATCREGLPELQSAGSCDGTHLIPLDKD</sequence>
<dbReference type="PROSITE" id="PS51918">
    <property type="entry name" value="RADICAL_SAM"/>
    <property type="match status" value="1"/>
</dbReference>
<organism evidence="5">
    <name type="scientific">candidate division WOR-3 bacterium</name>
    <dbReference type="NCBI Taxonomy" id="2052148"/>
    <lineage>
        <taxon>Bacteria</taxon>
        <taxon>Bacteria division WOR-3</taxon>
    </lineage>
</organism>
<dbReference type="EMBL" id="DRBW01000074">
    <property type="protein sequence ID" value="HDM89961.1"/>
    <property type="molecule type" value="Genomic_DNA"/>
</dbReference>
<dbReference type="InterPro" id="IPR007197">
    <property type="entry name" value="rSAM"/>
</dbReference>
<dbReference type="GO" id="GO:0003824">
    <property type="term" value="F:catalytic activity"/>
    <property type="evidence" value="ECO:0007669"/>
    <property type="project" value="InterPro"/>
</dbReference>
<comment type="caution">
    <text evidence="5">The sequence shown here is derived from an EMBL/GenBank/DDBJ whole genome shotgun (WGS) entry which is preliminary data.</text>
</comment>